<keyword evidence="2" id="KW-0732">Signal</keyword>
<keyword evidence="4" id="KW-1185">Reference proteome</keyword>
<name>A0A6G1H729_9PEZI</name>
<dbReference type="EMBL" id="ML977147">
    <property type="protein sequence ID" value="KAF1988830.1"/>
    <property type="molecule type" value="Genomic_DNA"/>
</dbReference>
<feature type="compositionally biased region" description="Low complexity" evidence="1">
    <location>
        <begin position="79"/>
        <end position="104"/>
    </location>
</feature>
<dbReference type="Proteomes" id="UP000800041">
    <property type="component" value="Unassembled WGS sequence"/>
</dbReference>
<feature type="region of interest" description="Disordered" evidence="1">
    <location>
        <begin position="58"/>
        <end position="108"/>
    </location>
</feature>
<sequence>MLLFSIFGATALVCSVQGTSVPRSIGFANSARTNRSGNDQLEWEPPAGTIERPIPIARDIDSGQLPPHHRSVKLKKRASANACSSSSSLPASTSTTGPSSTASSSPPPNFAIYLSNNTVHTGFRDQTATTDFASNVHAGLAAFCPDPVDGNDGQCDTTQAFNVTDLLTVVGTSYEHFTLAFQFEDSQYQNTTARDWMLAAAVAGFQQAAVNASDTTCQPTPYSYVQTEKGPCNKPPTQDPGSRKRDPGPVALPIGPNAGLEGTDGKSGGTTCYEKMNICNGPNHITSILAGATNPYANHMNLGITFHLEEKTPAFTKWECELVIGTLAALTTYVAPEFVGAEWGTAEDLEAVCGPLTDDGDGEEGEGEGGLGEIVSGVLGG</sequence>
<protein>
    <submittedName>
        <fullName evidence="3">Uncharacterized protein</fullName>
    </submittedName>
</protein>
<proteinExistence type="predicted"/>
<feature type="signal peptide" evidence="2">
    <location>
        <begin position="1"/>
        <end position="18"/>
    </location>
</feature>
<accession>A0A6G1H729</accession>
<evidence type="ECO:0000256" key="2">
    <source>
        <dbReference type="SAM" id="SignalP"/>
    </source>
</evidence>
<dbReference type="AlphaFoldDB" id="A0A6G1H729"/>
<evidence type="ECO:0000313" key="3">
    <source>
        <dbReference type="EMBL" id="KAF1988830.1"/>
    </source>
</evidence>
<organism evidence="3 4">
    <name type="scientific">Aulographum hederae CBS 113979</name>
    <dbReference type="NCBI Taxonomy" id="1176131"/>
    <lineage>
        <taxon>Eukaryota</taxon>
        <taxon>Fungi</taxon>
        <taxon>Dikarya</taxon>
        <taxon>Ascomycota</taxon>
        <taxon>Pezizomycotina</taxon>
        <taxon>Dothideomycetes</taxon>
        <taxon>Pleosporomycetidae</taxon>
        <taxon>Aulographales</taxon>
        <taxon>Aulographaceae</taxon>
    </lineage>
</organism>
<feature type="compositionally biased region" description="Basic residues" evidence="1">
    <location>
        <begin position="67"/>
        <end position="78"/>
    </location>
</feature>
<evidence type="ECO:0000313" key="4">
    <source>
        <dbReference type="Proteomes" id="UP000800041"/>
    </source>
</evidence>
<feature type="chain" id="PRO_5026147490" evidence="2">
    <location>
        <begin position="19"/>
        <end position="381"/>
    </location>
</feature>
<reference evidence="3" key="1">
    <citation type="journal article" date="2020" name="Stud. Mycol.">
        <title>101 Dothideomycetes genomes: a test case for predicting lifestyles and emergence of pathogens.</title>
        <authorList>
            <person name="Haridas S."/>
            <person name="Albert R."/>
            <person name="Binder M."/>
            <person name="Bloem J."/>
            <person name="Labutti K."/>
            <person name="Salamov A."/>
            <person name="Andreopoulos B."/>
            <person name="Baker S."/>
            <person name="Barry K."/>
            <person name="Bills G."/>
            <person name="Bluhm B."/>
            <person name="Cannon C."/>
            <person name="Castanera R."/>
            <person name="Culley D."/>
            <person name="Daum C."/>
            <person name="Ezra D."/>
            <person name="Gonzalez J."/>
            <person name="Henrissat B."/>
            <person name="Kuo A."/>
            <person name="Liang C."/>
            <person name="Lipzen A."/>
            <person name="Lutzoni F."/>
            <person name="Magnuson J."/>
            <person name="Mondo S."/>
            <person name="Nolan M."/>
            <person name="Ohm R."/>
            <person name="Pangilinan J."/>
            <person name="Park H.-J."/>
            <person name="Ramirez L."/>
            <person name="Alfaro M."/>
            <person name="Sun H."/>
            <person name="Tritt A."/>
            <person name="Yoshinaga Y."/>
            <person name="Zwiers L.-H."/>
            <person name="Turgeon B."/>
            <person name="Goodwin S."/>
            <person name="Spatafora J."/>
            <person name="Crous P."/>
            <person name="Grigoriev I."/>
        </authorList>
    </citation>
    <scope>NUCLEOTIDE SEQUENCE</scope>
    <source>
        <strain evidence="3">CBS 113979</strain>
    </source>
</reference>
<gene>
    <name evidence="3" type="ORF">K402DRAFT_419178</name>
</gene>
<dbReference type="OrthoDB" id="1896086at2759"/>
<evidence type="ECO:0000256" key="1">
    <source>
        <dbReference type="SAM" id="MobiDB-lite"/>
    </source>
</evidence>
<feature type="region of interest" description="Disordered" evidence="1">
    <location>
        <begin position="225"/>
        <end position="266"/>
    </location>
</feature>